<dbReference type="OrthoDB" id="1910631at2"/>
<dbReference type="Proteomes" id="UP000215002">
    <property type="component" value="Chromosome"/>
</dbReference>
<dbReference type="InterPro" id="IPR046733">
    <property type="entry name" value="DUF6625"/>
</dbReference>
<proteinExistence type="predicted"/>
<accession>A0A223NU04</accession>
<gene>
    <name evidence="1" type="ORF">MuYL_1481</name>
</gene>
<sequence length="297" mass="34407">MPEPVNKYKIALITCYFGQAPWYFKLFLKSCAYNPGVHFYVIGDLEISHPLPENVYHVSMNISEFETLASQKLAMPVNVANPYKLCDLKPAYGVIFDDFLMNYDFWGHGDLDVIFGDIRGFITNKILDSYEVICVREEYITGFFSLFKNIPFVNELFKLSKDHRKVFTSADHYCFDECNFAWIPLMEGLSIFDIKTPIESMTHIVKKLAAEGKIKAHFNFMVIEGLCGQMEWNTGSLYYANKAEAILYHLIKFKKQPDLIKPQWDVIPDIFFIERNYFLKNDPASADGLLETQNLLK</sequence>
<dbReference type="Pfam" id="PF20330">
    <property type="entry name" value="DUF6625"/>
    <property type="match status" value="1"/>
</dbReference>
<reference evidence="1 2" key="1">
    <citation type="submission" date="2017-08" db="EMBL/GenBank/DDBJ databases">
        <title>Complete genome sequence of Mucilaginibacter sp. strain BJC16-A31.</title>
        <authorList>
            <consortium name="Henan University of Science and Technology"/>
            <person name="You X."/>
        </authorList>
    </citation>
    <scope>NUCLEOTIDE SEQUENCE [LARGE SCALE GENOMIC DNA]</scope>
    <source>
        <strain evidence="1 2">BJC16-A31</strain>
    </source>
</reference>
<dbReference type="EMBL" id="CP022743">
    <property type="protein sequence ID" value="ASU33379.1"/>
    <property type="molecule type" value="Genomic_DNA"/>
</dbReference>
<name>A0A223NU04_9SPHI</name>
<protein>
    <recommendedName>
        <fullName evidence="3">Glycosyl transferase</fullName>
    </recommendedName>
</protein>
<dbReference type="KEGG" id="muc:MuYL_1481"/>
<dbReference type="AlphaFoldDB" id="A0A223NU04"/>
<dbReference type="RefSeq" id="WP_094569846.1">
    <property type="nucleotide sequence ID" value="NZ_CP022743.1"/>
</dbReference>
<organism evidence="1 2">
    <name type="scientific">Mucilaginibacter xinganensis</name>
    <dbReference type="NCBI Taxonomy" id="1234841"/>
    <lineage>
        <taxon>Bacteria</taxon>
        <taxon>Pseudomonadati</taxon>
        <taxon>Bacteroidota</taxon>
        <taxon>Sphingobacteriia</taxon>
        <taxon>Sphingobacteriales</taxon>
        <taxon>Sphingobacteriaceae</taxon>
        <taxon>Mucilaginibacter</taxon>
    </lineage>
</organism>
<evidence type="ECO:0008006" key="3">
    <source>
        <dbReference type="Google" id="ProtNLM"/>
    </source>
</evidence>
<evidence type="ECO:0000313" key="1">
    <source>
        <dbReference type="EMBL" id="ASU33379.1"/>
    </source>
</evidence>
<keyword evidence="2" id="KW-1185">Reference proteome</keyword>
<evidence type="ECO:0000313" key="2">
    <source>
        <dbReference type="Proteomes" id="UP000215002"/>
    </source>
</evidence>